<dbReference type="Pfam" id="PF02482">
    <property type="entry name" value="Ribosomal_S30AE"/>
    <property type="match status" value="1"/>
</dbReference>
<keyword evidence="2 3" id="KW-0810">Translation regulation</keyword>
<keyword evidence="1 3" id="KW-0963">Cytoplasm</keyword>
<proteinExistence type="inferred from homology"/>
<reference evidence="5 6" key="1">
    <citation type="submission" date="2017-10" db="EMBL/GenBank/DDBJ databases">
        <title>Sequencing the genomes of 1000 actinobacteria strains.</title>
        <authorList>
            <person name="Klenk H.-P."/>
        </authorList>
    </citation>
    <scope>NUCLEOTIDE SEQUENCE [LARGE SCALE GENOMIC DNA]</scope>
    <source>
        <strain evidence="5 6">DSM 15597</strain>
    </source>
</reference>
<dbReference type="InterPro" id="IPR038416">
    <property type="entry name" value="Ribosom_S30AE_C_sf"/>
</dbReference>
<dbReference type="InterPro" id="IPR003489">
    <property type="entry name" value="RHF/RaiA"/>
</dbReference>
<name>A0A2A9CS42_9ACTN</name>
<dbReference type="GO" id="GO:0022627">
    <property type="term" value="C:cytosolic small ribosomal subunit"/>
    <property type="evidence" value="ECO:0007669"/>
    <property type="project" value="TreeGrafter"/>
</dbReference>
<gene>
    <name evidence="3" type="primary">hpf</name>
    <name evidence="5" type="ORF">ATK74_0896</name>
</gene>
<evidence type="ECO:0000256" key="1">
    <source>
        <dbReference type="ARBA" id="ARBA00022490"/>
    </source>
</evidence>
<dbReference type="NCBIfam" id="TIGR00741">
    <property type="entry name" value="yfiA"/>
    <property type="match status" value="1"/>
</dbReference>
<dbReference type="RefSeq" id="WP_098459908.1">
    <property type="nucleotide sequence ID" value="NZ_PDJC01000001.1"/>
</dbReference>
<dbReference type="GO" id="GO:0043024">
    <property type="term" value="F:ribosomal small subunit binding"/>
    <property type="evidence" value="ECO:0007669"/>
    <property type="project" value="TreeGrafter"/>
</dbReference>
<dbReference type="InterPro" id="IPR036567">
    <property type="entry name" value="RHF-like"/>
</dbReference>
<comment type="subunit">
    <text evidence="3">Interacts with 100S ribosomes.</text>
</comment>
<dbReference type="Proteomes" id="UP000226079">
    <property type="component" value="Unassembled WGS sequence"/>
</dbReference>
<evidence type="ECO:0000313" key="5">
    <source>
        <dbReference type="EMBL" id="PFG16359.1"/>
    </source>
</evidence>
<comment type="function">
    <text evidence="3">Required for dimerization of active 70S ribosomes into 100S ribosomes in stationary phase; 100S ribosomes are translationally inactive and sometimes present during exponential growth.</text>
</comment>
<dbReference type="EMBL" id="PDJC01000001">
    <property type="protein sequence ID" value="PFG16359.1"/>
    <property type="molecule type" value="Genomic_DNA"/>
</dbReference>
<accession>A0A2A9CS42</accession>
<dbReference type="HAMAP" id="MF_00839">
    <property type="entry name" value="HPF"/>
    <property type="match status" value="1"/>
</dbReference>
<dbReference type="SUPFAM" id="SSF69754">
    <property type="entry name" value="Ribosome binding protein Y (YfiA homologue)"/>
    <property type="match status" value="1"/>
</dbReference>
<keyword evidence="5" id="KW-0689">Ribosomal protein</keyword>
<dbReference type="InterPro" id="IPR050574">
    <property type="entry name" value="HPF/YfiA_ribosome-assoc"/>
</dbReference>
<evidence type="ECO:0000313" key="6">
    <source>
        <dbReference type="Proteomes" id="UP000226079"/>
    </source>
</evidence>
<dbReference type="OrthoDB" id="9794975at2"/>
<evidence type="ECO:0000256" key="3">
    <source>
        <dbReference type="HAMAP-Rule" id="MF_00839"/>
    </source>
</evidence>
<dbReference type="InterPro" id="IPR032528">
    <property type="entry name" value="Ribosom_S30AE_C"/>
</dbReference>
<evidence type="ECO:0000259" key="4">
    <source>
        <dbReference type="Pfam" id="PF16321"/>
    </source>
</evidence>
<sequence length="208" mass="23366">MDVLVTGRHCQIPDDFRERVTDRIAAIEKLKDRVIRVEVQVSAYGYRRQPDQATQVEITLRGRGPVVRAEASADDKFVAFDHALDRLKAQLRRAADRRKTHRGLRGQAAVEDQSFALVEAEPEEQRPEIRKIAGIDVQGDGPLVVREKNFEATPLTLAQALDEMELVGHDFFLYVDADTGAPSVVYHRKAYDYGVIHLTMEDAEAATA</sequence>
<dbReference type="PANTHER" id="PTHR33231">
    <property type="entry name" value="30S RIBOSOMAL PROTEIN"/>
    <property type="match status" value="1"/>
</dbReference>
<dbReference type="Pfam" id="PF16321">
    <property type="entry name" value="Ribosom_S30AE_C"/>
    <property type="match status" value="1"/>
</dbReference>
<dbReference type="Gene3D" id="3.30.160.100">
    <property type="entry name" value="Ribosome hibernation promotion factor-like"/>
    <property type="match status" value="1"/>
</dbReference>
<comment type="caution">
    <text evidence="5">The sequence shown here is derived from an EMBL/GenBank/DDBJ whole genome shotgun (WGS) entry which is preliminary data.</text>
</comment>
<dbReference type="InterPro" id="IPR034694">
    <property type="entry name" value="HPF_long/plastid"/>
</dbReference>
<dbReference type="FunFam" id="3.30.505.50:FF:000002">
    <property type="entry name" value="Ribosome hibernation promoting factor"/>
    <property type="match status" value="1"/>
</dbReference>
<evidence type="ECO:0000256" key="2">
    <source>
        <dbReference type="ARBA" id="ARBA00022845"/>
    </source>
</evidence>
<dbReference type="Gene3D" id="3.30.505.50">
    <property type="entry name" value="Sigma 54 modulation/S30EA ribosomal protein, C-terminal domain"/>
    <property type="match status" value="1"/>
</dbReference>
<keyword evidence="6" id="KW-1185">Reference proteome</keyword>
<comment type="subcellular location">
    <subcellularLocation>
        <location evidence="3">Cytoplasm</location>
    </subcellularLocation>
</comment>
<dbReference type="CDD" id="cd00552">
    <property type="entry name" value="RaiA"/>
    <property type="match status" value="1"/>
</dbReference>
<protein>
    <recommendedName>
        <fullName evidence="3">Ribosome hibernation promoting factor</fullName>
        <shortName evidence="3">HPF</shortName>
    </recommendedName>
</protein>
<dbReference type="PANTHER" id="PTHR33231:SF1">
    <property type="entry name" value="30S RIBOSOMAL PROTEIN"/>
    <property type="match status" value="1"/>
</dbReference>
<keyword evidence="5" id="KW-0687">Ribonucleoprotein</keyword>
<feature type="domain" description="Sigma 54 modulation/S30EA ribosomal protein C-terminal" evidence="4">
    <location>
        <begin position="142"/>
        <end position="195"/>
    </location>
</feature>
<comment type="similarity">
    <text evidence="3">Belongs to the HPF/YfiA ribosome-associated protein family. Long HPF subfamily.</text>
</comment>
<dbReference type="GO" id="GO:0045900">
    <property type="term" value="P:negative regulation of translational elongation"/>
    <property type="evidence" value="ECO:0007669"/>
    <property type="project" value="TreeGrafter"/>
</dbReference>
<organism evidence="5 6">
    <name type="scientific">Propionicimonas paludicola</name>
    <dbReference type="NCBI Taxonomy" id="185243"/>
    <lineage>
        <taxon>Bacteria</taxon>
        <taxon>Bacillati</taxon>
        <taxon>Actinomycetota</taxon>
        <taxon>Actinomycetes</taxon>
        <taxon>Propionibacteriales</taxon>
        <taxon>Nocardioidaceae</taxon>
        <taxon>Propionicimonas</taxon>
    </lineage>
</organism>
<dbReference type="AlphaFoldDB" id="A0A2A9CS42"/>